<name>A0A1I6C147_9BACI</name>
<evidence type="ECO:0000256" key="6">
    <source>
        <dbReference type="ARBA" id="ARBA00022777"/>
    </source>
</evidence>
<evidence type="ECO:0000256" key="4">
    <source>
        <dbReference type="ARBA" id="ARBA00022679"/>
    </source>
</evidence>
<keyword evidence="8" id="KW-0289">Folate biosynthesis</keyword>
<dbReference type="PROSITE" id="PS00794">
    <property type="entry name" value="HPPK"/>
    <property type="match status" value="1"/>
</dbReference>
<comment type="catalytic activity">
    <reaction evidence="1">
        <text>6-hydroxymethyl-7,8-dihydropterin + ATP = (7,8-dihydropterin-6-yl)methyl diphosphate + AMP + H(+)</text>
        <dbReference type="Rhea" id="RHEA:11412"/>
        <dbReference type="ChEBI" id="CHEBI:15378"/>
        <dbReference type="ChEBI" id="CHEBI:30616"/>
        <dbReference type="ChEBI" id="CHEBI:44841"/>
        <dbReference type="ChEBI" id="CHEBI:72950"/>
        <dbReference type="ChEBI" id="CHEBI:456215"/>
        <dbReference type="EC" id="2.7.6.3"/>
    </reaction>
</comment>
<evidence type="ECO:0000313" key="11">
    <source>
        <dbReference type="Proteomes" id="UP000182762"/>
    </source>
</evidence>
<keyword evidence="4" id="KW-0808">Transferase</keyword>
<dbReference type="Proteomes" id="UP000182762">
    <property type="component" value="Unassembled WGS sequence"/>
</dbReference>
<keyword evidence="6" id="KW-0418">Kinase</keyword>
<feature type="domain" description="7,8-dihydro-6-hydroxymethylpterin-pyrophosphokinase" evidence="9">
    <location>
        <begin position="89"/>
        <end position="100"/>
    </location>
</feature>
<organism evidence="10 11">
    <name type="scientific">Priestia endophytica DSM 13796</name>
    <dbReference type="NCBI Taxonomy" id="1121089"/>
    <lineage>
        <taxon>Bacteria</taxon>
        <taxon>Bacillati</taxon>
        <taxon>Bacillota</taxon>
        <taxon>Bacilli</taxon>
        <taxon>Bacillales</taxon>
        <taxon>Bacillaceae</taxon>
        <taxon>Priestia</taxon>
    </lineage>
</organism>
<dbReference type="Gene3D" id="3.30.70.560">
    <property type="entry name" value="7,8-Dihydro-6-hydroxymethylpterin-pyrophosphokinase HPPK"/>
    <property type="match status" value="1"/>
</dbReference>
<dbReference type="PANTHER" id="PTHR43071:SF1">
    <property type="entry name" value="2-AMINO-4-HYDROXY-6-HYDROXYMETHYLDIHYDROPTERIDINE PYROPHOSPHOKINASE"/>
    <property type="match status" value="1"/>
</dbReference>
<proteinExistence type="predicted"/>
<evidence type="ECO:0000256" key="2">
    <source>
        <dbReference type="ARBA" id="ARBA00005051"/>
    </source>
</evidence>
<accession>A0A1I6C147</accession>
<keyword evidence="11" id="KW-1185">Reference proteome</keyword>
<keyword evidence="7" id="KW-0067">ATP-binding</keyword>
<dbReference type="RefSeq" id="WP_061803161.1">
    <property type="nucleotide sequence ID" value="NZ_FOXX01000020.1"/>
</dbReference>
<dbReference type="SUPFAM" id="SSF55083">
    <property type="entry name" value="6-hydroxymethyl-7,8-dihydropterin pyrophosphokinase, HPPK"/>
    <property type="match status" value="1"/>
</dbReference>
<comment type="caution">
    <text evidence="10">The sequence shown here is derived from an EMBL/GenBank/DDBJ whole genome shotgun (WGS) entry which is preliminary data.</text>
</comment>
<sequence>MNNVAYIGMGSNMEDRFNYLKEGILLLHKEKNITLTNLSSIYETAPVGYTEQSAFLNMVVEVETTYNPQELLSCLQKIEAACHRERIIRWGPRTLDLDILLYNNEDIKEENLSVPHPRILERAFVLAPLVEIAPSACILGDNHFLSSLTSKLSVEQGIEIWKLRDEKDIFSLLEIN</sequence>
<comment type="pathway">
    <text evidence="2">Cofactor biosynthesis; tetrahydrofolate biosynthesis; 2-amino-4-hydroxy-6-hydroxymethyl-7,8-dihydropteridine diphosphate from 7,8-dihydroneopterin triphosphate: step 4/4.</text>
</comment>
<dbReference type="GeneID" id="93713241"/>
<evidence type="ECO:0000256" key="7">
    <source>
        <dbReference type="ARBA" id="ARBA00022840"/>
    </source>
</evidence>
<protein>
    <recommendedName>
        <fullName evidence="3">2-amino-4-hydroxy-6-hydroxymethyldihydropteridine diphosphokinase</fullName>
        <ecNumber evidence="3">2.7.6.3</ecNumber>
    </recommendedName>
</protein>
<evidence type="ECO:0000256" key="1">
    <source>
        <dbReference type="ARBA" id="ARBA00000198"/>
    </source>
</evidence>
<reference evidence="10 11" key="1">
    <citation type="submission" date="2016-10" db="EMBL/GenBank/DDBJ databases">
        <authorList>
            <person name="Varghese N."/>
            <person name="Submissions S."/>
        </authorList>
    </citation>
    <scope>NUCLEOTIDE SEQUENCE [LARGE SCALE GENOMIC DNA]</scope>
    <source>
        <strain evidence="10 11">DSM 13796</strain>
    </source>
</reference>
<dbReference type="InterPro" id="IPR035907">
    <property type="entry name" value="Hppk_sf"/>
</dbReference>
<dbReference type="NCBIfam" id="TIGR01498">
    <property type="entry name" value="folK"/>
    <property type="match status" value="1"/>
</dbReference>
<evidence type="ECO:0000313" key="10">
    <source>
        <dbReference type="EMBL" id="SFQ86912.1"/>
    </source>
</evidence>
<evidence type="ECO:0000259" key="9">
    <source>
        <dbReference type="PROSITE" id="PS00794"/>
    </source>
</evidence>
<gene>
    <name evidence="10" type="ORF">SAMN02745910_04722</name>
</gene>
<dbReference type="EMBL" id="FOXX01000020">
    <property type="protein sequence ID" value="SFQ86912.1"/>
    <property type="molecule type" value="Genomic_DNA"/>
</dbReference>
<dbReference type="PANTHER" id="PTHR43071">
    <property type="entry name" value="2-AMINO-4-HYDROXY-6-HYDROXYMETHYLDIHYDROPTERIDINE PYROPHOSPHOKINASE"/>
    <property type="match status" value="1"/>
</dbReference>
<dbReference type="Pfam" id="PF01288">
    <property type="entry name" value="HPPK"/>
    <property type="match status" value="1"/>
</dbReference>
<evidence type="ECO:0000256" key="8">
    <source>
        <dbReference type="ARBA" id="ARBA00022909"/>
    </source>
</evidence>
<dbReference type="CDD" id="cd00483">
    <property type="entry name" value="HPPK"/>
    <property type="match status" value="1"/>
</dbReference>
<dbReference type="InterPro" id="IPR000550">
    <property type="entry name" value="Hppk"/>
</dbReference>
<dbReference type="EC" id="2.7.6.3" evidence="3"/>
<keyword evidence="5" id="KW-0547">Nucleotide-binding</keyword>
<evidence type="ECO:0000256" key="3">
    <source>
        <dbReference type="ARBA" id="ARBA00013253"/>
    </source>
</evidence>
<evidence type="ECO:0000256" key="5">
    <source>
        <dbReference type="ARBA" id="ARBA00022741"/>
    </source>
</evidence>